<feature type="domain" description="Cytochrome oxidase subunit II transmembrane region profile" evidence="9">
    <location>
        <begin position="150"/>
        <end position="245"/>
    </location>
</feature>
<comment type="similarity">
    <text evidence="2">Belongs to the cytochrome c oxidase subunit 2 family.</text>
</comment>
<dbReference type="EMBL" id="BNCP01000010">
    <property type="protein sequence ID" value="GIL77294.1"/>
    <property type="molecule type" value="Genomic_DNA"/>
</dbReference>
<evidence type="ECO:0000256" key="5">
    <source>
        <dbReference type="ARBA" id="ARBA00023136"/>
    </source>
</evidence>
<dbReference type="InterPro" id="IPR036257">
    <property type="entry name" value="Cyt_c_oxidase_su2_TM_sf"/>
</dbReference>
<feature type="transmembrane region" description="Helical" evidence="7">
    <location>
        <begin position="176"/>
        <end position="196"/>
    </location>
</feature>
<evidence type="ECO:0000259" key="9">
    <source>
        <dbReference type="PROSITE" id="PS50999"/>
    </source>
</evidence>
<dbReference type="GO" id="GO:0042773">
    <property type="term" value="P:ATP synthesis coupled electron transport"/>
    <property type="evidence" value="ECO:0007669"/>
    <property type="project" value="TreeGrafter"/>
</dbReference>
<keyword evidence="3 7" id="KW-0812">Transmembrane</keyword>
<keyword evidence="4 7" id="KW-1133">Transmembrane helix</keyword>
<dbReference type="Gene3D" id="1.10.287.90">
    <property type="match status" value="1"/>
</dbReference>
<organism evidence="10 12">
    <name type="scientific">Volvox reticuliferus</name>
    <dbReference type="NCBI Taxonomy" id="1737510"/>
    <lineage>
        <taxon>Eukaryota</taxon>
        <taxon>Viridiplantae</taxon>
        <taxon>Chlorophyta</taxon>
        <taxon>core chlorophytes</taxon>
        <taxon>Chlorophyceae</taxon>
        <taxon>CS clade</taxon>
        <taxon>Chlamydomonadales</taxon>
        <taxon>Volvocaceae</taxon>
        <taxon>Volvox</taxon>
    </lineage>
</organism>
<dbReference type="InterPro" id="IPR002429">
    <property type="entry name" value="CcO_II-like_C"/>
</dbReference>
<feature type="transmembrane region" description="Helical" evidence="7">
    <location>
        <begin position="217"/>
        <end position="241"/>
    </location>
</feature>
<evidence type="ECO:0000313" key="11">
    <source>
        <dbReference type="EMBL" id="GIL97400.1"/>
    </source>
</evidence>
<dbReference type="OrthoDB" id="10264306at2759"/>
<dbReference type="EMBL" id="BNCQ01000004">
    <property type="protein sequence ID" value="GIL97400.1"/>
    <property type="molecule type" value="Genomic_DNA"/>
</dbReference>
<gene>
    <name evidence="10" type="ORF">Vretifemale_6749</name>
    <name evidence="11" type="ORF">Vretimale_3061</name>
</gene>
<keyword evidence="5 7" id="KW-0472">Membrane</keyword>
<dbReference type="PRINTS" id="PR01166">
    <property type="entry name" value="CYCOXIDASEII"/>
</dbReference>
<evidence type="ECO:0000256" key="2">
    <source>
        <dbReference type="ARBA" id="ARBA00007866"/>
    </source>
</evidence>
<evidence type="ECO:0000256" key="4">
    <source>
        <dbReference type="ARBA" id="ARBA00022989"/>
    </source>
</evidence>
<dbReference type="GO" id="GO:0016020">
    <property type="term" value="C:membrane"/>
    <property type="evidence" value="ECO:0007669"/>
    <property type="project" value="UniProtKB-SubCell"/>
</dbReference>
<dbReference type="InterPro" id="IPR011759">
    <property type="entry name" value="Cyt_c_oxidase_su2_TM_dom"/>
</dbReference>
<evidence type="ECO:0000256" key="6">
    <source>
        <dbReference type="ARBA" id="ARBA00031389"/>
    </source>
</evidence>
<feature type="domain" description="Cytochrome oxidase subunit II copper A binding" evidence="8">
    <location>
        <begin position="247"/>
        <end position="289"/>
    </location>
</feature>
<dbReference type="Pfam" id="PF02790">
    <property type="entry name" value="COX2_TM"/>
    <property type="match status" value="1"/>
</dbReference>
<dbReference type="GO" id="GO:0005507">
    <property type="term" value="F:copper ion binding"/>
    <property type="evidence" value="ECO:0007669"/>
    <property type="project" value="InterPro"/>
</dbReference>
<dbReference type="SUPFAM" id="SSF81464">
    <property type="entry name" value="Cytochrome c oxidase subunit II-like, transmembrane region"/>
    <property type="match status" value="1"/>
</dbReference>
<reference evidence="10" key="1">
    <citation type="journal article" date="2021" name="Proc. Natl. Acad. Sci. U.S.A.">
        <title>Three genomes in the algal genus Volvox reveal the fate of a haploid sex-determining region after a transition to homothallism.</title>
        <authorList>
            <person name="Yamamoto K."/>
            <person name="Hamaji T."/>
            <person name="Kawai-Toyooka H."/>
            <person name="Matsuzaki R."/>
            <person name="Takahashi F."/>
            <person name="Nishimura Y."/>
            <person name="Kawachi M."/>
            <person name="Noguchi H."/>
            <person name="Minakuchi Y."/>
            <person name="Umen J.G."/>
            <person name="Toyoda A."/>
            <person name="Nozaki H."/>
        </authorList>
    </citation>
    <scope>NUCLEOTIDE SEQUENCE</scope>
    <source>
        <strain evidence="11">NIES-3785</strain>
        <strain evidence="10">NIES-3786</strain>
    </source>
</reference>
<evidence type="ECO:0000313" key="12">
    <source>
        <dbReference type="Proteomes" id="UP000747110"/>
    </source>
</evidence>
<dbReference type="PANTHER" id="PTHR22888:SF9">
    <property type="entry name" value="CYTOCHROME C OXIDASE SUBUNIT 2"/>
    <property type="match status" value="1"/>
</dbReference>
<dbReference type="PROSITE" id="PS50857">
    <property type="entry name" value="COX2_CUA"/>
    <property type="match status" value="1"/>
</dbReference>
<proteinExistence type="inferred from homology"/>
<evidence type="ECO:0000256" key="1">
    <source>
        <dbReference type="ARBA" id="ARBA00004141"/>
    </source>
</evidence>
<accession>A0A8J4C9E3</accession>
<evidence type="ECO:0000259" key="8">
    <source>
        <dbReference type="PROSITE" id="PS50857"/>
    </source>
</evidence>
<comment type="caution">
    <text evidence="10">The sequence shown here is derived from an EMBL/GenBank/DDBJ whole genome shotgun (WGS) entry which is preliminary data.</text>
</comment>
<sequence length="289" mass="31028">MLRQSGLAANRLLCGSGLVQSFNNQGAGSSKLLWNAMLFSSKAEGAAAQQVAASEGVAQTIPQYSSEAVAALAAKRKGLIGSGIILKSNKPFSIRGLATNSPAGAAAAAAPAAAAQQPADKFAGLKKVLKLAAAMAAALGLTATTTAADSPERWQLGFQDTATSTAQAMVDLHHDITFFLITIITLVLYMIFQIVTKFHYSRVIKPEKLTHHTTLEVIWTIIPTIIVVTIAIPSLTLIYSLDQHTERPGLTVKIIGRQWYWSYEMHDHLQHKLLDPDRLVGIAEKAFDK</sequence>
<comment type="subcellular location">
    <subcellularLocation>
        <location evidence="1">Membrane</location>
        <topology evidence="1">Multi-pass membrane protein</topology>
    </subcellularLocation>
</comment>
<dbReference type="Proteomes" id="UP000747110">
    <property type="component" value="Unassembled WGS sequence"/>
</dbReference>
<dbReference type="PANTHER" id="PTHR22888">
    <property type="entry name" value="CYTOCHROME C OXIDASE, SUBUNIT II"/>
    <property type="match status" value="1"/>
</dbReference>
<dbReference type="InterPro" id="IPR045187">
    <property type="entry name" value="CcO_II"/>
</dbReference>
<name>A0A8J4C9E3_9CHLO</name>
<protein>
    <recommendedName>
        <fullName evidence="6">Cytochrome c oxidase polypeptide II</fullName>
    </recommendedName>
</protein>
<dbReference type="Proteomes" id="UP000722791">
    <property type="component" value="Unassembled WGS sequence"/>
</dbReference>
<evidence type="ECO:0000256" key="3">
    <source>
        <dbReference type="ARBA" id="ARBA00022692"/>
    </source>
</evidence>
<dbReference type="PROSITE" id="PS50999">
    <property type="entry name" value="COX2_TM"/>
    <property type="match status" value="1"/>
</dbReference>
<evidence type="ECO:0000256" key="7">
    <source>
        <dbReference type="SAM" id="Phobius"/>
    </source>
</evidence>
<dbReference type="GO" id="GO:0004129">
    <property type="term" value="F:cytochrome-c oxidase activity"/>
    <property type="evidence" value="ECO:0007669"/>
    <property type="project" value="InterPro"/>
</dbReference>
<dbReference type="AlphaFoldDB" id="A0A8J4C9E3"/>
<keyword evidence="12" id="KW-1185">Reference proteome</keyword>
<evidence type="ECO:0000313" key="10">
    <source>
        <dbReference type="EMBL" id="GIL77294.1"/>
    </source>
</evidence>